<keyword evidence="8 15" id="KW-0963">Cytoplasm</keyword>
<dbReference type="OrthoDB" id="10264771at2759"/>
<feature type="binding site" evidence="13">
    <location>
        <position position="122"/>
    </location>
    <ligand>
        <name>alpha-D-mannose 1-phosphate</name>
        <dbReference type="ChEBI" id="CHEBI:58409"/>
    </ligand>
</feature>
<organism evidence="16 17">
    <name type="scientific">Chara braunii</name>
    <name type="common">Braun's stonewort</name>
    <dbReference type="NCBI Taxonomy" id="69332"/>
    <lineage>
        <taxon>Eukaryota</taxon>
        <taxon>Viridiplantae</taxon>
        <taxon>Streptophyta</taxon>
        <taxon>Charophyceae</taxon>
        <taxon>Charales</taxon>
        <taxon>Characeae</taxon>
        <taxon>Chara</taxon>
    </lineage>
</organism>
<comment type="pathway">
    <text evidence="3 15">Nucleotide-sugar biosynthesis; GDP-alpha-D-mannose biosynthesis; alpha-D-mannose 1-phosphate from D-fructose 6-phosphate: step 2/2.</text>
</comment>
<dbReference type="InterPro" id="IPR005002">
    <property type="entry name" value="PMM"/>
</dbReference>
<feature type="binding site" evidence="13">
    <location>
        <position position="140"/>
    </location>
    <ligand>
        <name>alpha-D-mannose 1-phosphate</name>
        <dbReference type="ChEBI" id="CHEBI:58409"/>
    </ligand>
</feature>
<proteinExistence type="inferred from homology"/>
<feature type="binding site" evidence="13">
    <location>
        <position position="20"/>
    </location>
    <ligand>
        <name>alpha-D-mannose 1-phosphate</name>
        <dbReference type="ChEBI" id="CHEBI:58409"/>
    </ligand>
</feature>
<evidence type="ECO:0000313" key="17">
    <source>
        <dbReference type="Proteomes" id="UP000265515"/>
    </source>
</evidence>
<dbReference type="InterPro" id="IPR043169">
    <property type="entry name" value="PMM_cap"/>
</dbReference>
<feature type="active site" description="Proton donor/acceptor" evidence="12">
    <location>
        <position position="13"/>
    </location>
</feature>
<dbReference type="Proteomes" id="UP000265515">
    <property type="component" value="Unassembled WGS sequence"/>
</dbReference>
<feature type="binding site" evidence="14">
    <location>
        <position position="219"/>
    </location>
    <ligand>
        <name>Mg(2+)</name>
        <dbReference type="ChEBI" id="CHEBI:18420"/>
        <label>1</label>
    </ligand>
</feature>
<dbReference type="InterPro" id="IPR006379">
    <property type="entry name" value="HAD-SF_hydro_IIB"/>
</dbReference>
<dbReference type="GO" id="GO:0046872">
    <property type="term" value="F:metal ion binding"/>
    <property type="evidence" value="ECO:0007669"/>
    <property type="project" value="UniProtKB-KW"/>
</dbReference>
<feature type="binding site" evidence="14">
    <location>
        <position position="13"/>
    </location>
    <ligand>
        <name>Mg(2+)</name>
        <dbReference type="ChEBI" id="CHEBI:18420"/>
        <label>1</label>
    </ligand>
</feature>
<dbReference type="SUPFAM" id="SSF56784">
    <property type="entry name" value="HAD-like"/>
    <property type="match status" value="1"/>
</dbReference>
<dbReference type="SFLD" id="SFLDG01140">
    <property type="entry name" value="C2.B:_Phosphomannomutase_and_P"/>
    <property type="match status" value="1"/>
</dbReference>
<evidence type="ECO:0000256" key="6">
    <source>
        <dbReference type="ARBA" id="ARBA00012730"/>
    </source>
</evidence>
<dbReference type="GO" id="GO:0009298">
    <property type="term" value="P:GDP-mannose biosynthetic process"/>
    <property type="evidence" value="ECO:0007669"/>
    <property type="project" value="UniProtKB-UniPathway"/>
</dbReference>
<evidence type="ECO:0000256" key="13">
    <source>
        <dbReference type="PIRSR" id="PIRSR605002-2"/>
    </source>
</evidence>
<gene>
    <name evidence="16" type="ORF">CBR_g44345</name>
</gene>
<evidence type="ECO:0000256" key="5">
    <source>
        <dbReference type="ARBA" id="ARBA00011738"/>
    </source>
</evidence>
<feature type="binding site" evidence="14">
    <location>
        <position position="224"/>
    </location>
    <ligand>
        <name>Mg(2+)</name>
        <dbReference type="ChEBI" id="CHEBI:18420"/>
        <label>1</label>
    </ligand>
</feature>
<dbReference type="GO" id="GO:0006487">
    <property type="term" value="P:protein N-linked glycosylation"/>
    <property type="evidence" value="ECO:0007669"/>
    <property type="project" value="TreeGrafter"/>
</dbReference>
<dbReference type="Gene3D" id="3.30.1240.20">
    <property type="match status" value="1"/>
</dbReference>
<keyword evidence="11 15" id="KW-0413">Isomerase</keyword>
<dbReference type="GO" id="GO:0006013">
    <property type="term" value="P:mannose metabolic process"/>
    <property type="evidence" value="ECO:0007669"/>
    <property type="project" value="TreeGrafter"/>
</dbReference>
<evidence type="ECO:0000256" key="12">
    <source>
        <dbReference type="PIRSR" id="PIRSR605002-1"/>
    </source>
</evidence>
<protein>
    <recommendedName>
        <fullName evidence="7 15">Phosphomannomutase</fullName>
        <ecNumber evidence="6 15">5.4.2.8</ecNumber>
    </recommendedName>
</protein>
<dbReference type="FunFam" id="3.30.1240.20:FF:000001">
    <property type="entry name" value="Phosphomannomutase"/>
    <property type="match status" value="1"/>
</dbReference>
<keyword evidence="10 14" id="KW-0460">Magnesium</keyword>
<name>A0A388K339_CHABU</name>
<dbReference type="SFLD" id="SFLDS00003">
    <property type="entry name" value="Haloacid_Dehalogenase"/>
    <property type="match status" value="1"/>
</dbReference>
<keyword evidence="17" id="KW-1185">Reference proteome</keyword>
<evidence type="ECO:0000256" key="8">
    <source>
        <dbReference type="ARBA" id="ARBA00022490"/>
    </source>
</evidence>
<comment type="cofactor">
    <cofactor evidence="14">
        <name>Mg(2+)</name>
        <dbReference type="ChEBI" id="CHEBI:18420"/>
    </cofactor>
</comment>
<comment type="caution">
    <text evidence="16">The sequence shown here is derived from an EMBL/GenBank/DDBJ whole genome shotgun (WGS) entry which is preliminary data.</text>
</comment>
<dbReference type="Pfam" id="PF03332">
    <property type="entry name" value="PMM"/>
    <property type="match status" value="1"/>
</dbReference>
<evidence type="ECO:0000256" key="4">
    <source>
        <dbReference type="ARBA" id="ARBA00009736"/>
    </source>
</evidence>
<evidence type="ECO:0000256" key="9">
    <source>
        <dbReference type="ARBA" id="ARBA00022723"/>
    </source>
</evidence>
<dbReference type="AlphaFoldDB" id="A0A388K339"/>
<dbReference type="GO" id="GO:0004615">
    <property type="term" value="F:phosphomannomutase activity"/>
    <property type="evidence" value="ECO:0007669"/>
    <property type="project" value="UniProtKB-EC"/>
</dbReference>
<feature type="binding site" evidence="13">
    <location>
        <position position="178"/>
    </location>
    <ligand>
        <name>alpha-D-mannose 1-phosphate</name>
        <dbReference type="ChEBI" id="CHEBI:58409"/>
    </ligand>
</feature>
<evidence type="ECO:0000256" key="10">
    <source>
        <dbReference type="ARBA" id="ARBA00022842"/>
    </source>
</evidence>
<evidence type="ECO:0000256" key="15">
    <source>
        <dbReference type="RuleBase" id="RU361118"/>
    </source>
</evidence>
<comment type="subunit">
    <text evidence="5 15">Homodimer.</text>
</comment>
<dbReference type="NCBIfam" id="TIGR01484">
    <property type="entry name" value="HAD-SF-IIB"/>
    <property type="match status" value="1"/>
</dbReference>
<evidence type="ECO:0000256" key="11">
    <source>
        <dbReference type="ARBA" id="ARBA00023235"/>
    </source>
</evidence>
<evidence type="ECO:0000256" key="14">
    <source>
        <dbReference type="PIRSR" id="PIRSR605002-3"/>
    </source>
</evidence>
<feature type="binding site" evidence="14">
    <location>
        <position position="207"/>
    </location>
    <ligand>
        <name>Mg(2+)</name>
        <dbReference type="ChEBI" id="CHEBI:18420"/>
        <label>1</label>
    </ligand>
</feature>
<sequence length="247" mass="27673">MAGPGVIALFDVDGTLTPARKEADDDMLSFLQELRKVVKVGIVGGSDLVKISEQLGKNTTTDYDYVFAENGLVAFKDGKQIGSQSLKTHIGDDQLKELINFVLHYIANLDIPIKRGTFVEFRTGMINVSPIGRNCSREERNAFEEYDKVHKVREKMVSVLKEKFAPLNLTYSIGGQISFDVFPNGWDKTYCLQFLDKDFPEIHFFGDKTYKGGNDYEIFSSPRTVGHSVTCPQDTKKACTELFLSSS</sequence>
<dbReference type="InterPro" id="IPR036412">
    <property type="entry name" value="HAD-like_sf"/>
</dbReference>
<dbReference type="EMBL" id="BFEA01000050">
    <property type="protein sequence ID" value="GBG64460.1"/>
    <property type="molecule type" value="Genomic_DNA"/>
</dbReference>
<dbReference type="STRING" id="69332.A0A388K339"/>
<reference evidence="16 17" key="1">
    <citation type="journal article" date="2018" name="Cell">
        <title>The Chara Genome: Secondary Complexity and Implications for Plant Terrestrialization.</title>
        <authorList>
            <person name="Nishiyama T."/>
            <person name="Sakayama H."/>
            <person name="Vries J.D."/>
            <person name="Buschmann H."/>
            <person name="Saint-Marcoux D."/>
            <person name="Ullrich K.K."/>
            <person name="Haas F.B."/>
            <person name="Vanderstraeten L."/>
            <person name="Becker D."/>
            <person name="Lang D."/>
            <person name="Vosolsobe S."/>
            <person name="Rombauts S."/>
            <person name="Wilhelmsson P.K.I."/>
            <person name="Janitza P."/>
            <person name="Kern R."/>
            <person name="Heyl A."/>
            <person name="Rumpler F."/>
            <person name="Villalobos L.I.A.C."/>
            <person name="Clay J.M."/>
            <person name="Skokan R."/>
            <person name="Toyoda A."/>
            <person name="Suzuki Y."/>
            <person name="Kagoshima H."/>
            <person name="Schijlen E."/>
            <person name="Tajeshwar N."/>
            <person name="Catarino B."/>
            <person name="Hetherington A.J."/>
            <person name="Saltykova A."/>
            <person name="Bonnot C."/>
            <person name="Breuninger H."/>
            <person name="Symeonidi A."/>
            <person name="Radhakrishnan G.V."/>
            <person name="Van Nieuwerburgh F."/>
            <person name="Deforce D."/>
            <person name="Chang C."/>
            <person name="Karol K.G."/>
            <person name="Hedrich R."/>
            <person name="Ulvskov P."/>
            <person name="Glockner G."/>
            <person name="Delwiche C.F."/>
            <person name="Petrasek J."/>
            <person name="Van de Peer Y."/>
            <person name="Friml J."/>
            <person name="Beilby M."/>
            <person name="Dolan L."/>
            <person name="Kohara Y."/>
            <person name="Sugano S."/>
            <person name="Fujiyama A."/>
            <person name="Delaux P.-M."/>
            <person name="Quint M."/>
            <person name="TheiBen G."/>
            <person name="Hagemann M."/>
            <person name="Harholt J."/>
            <person name="Dunand C."/>
            <person name="Zachgo S."/>
            <person name="Langdale J."/>
            <person name="Maumus F."/>
            <person name="Straeten D.V.D."/>
            <person name="Gould S.B."/>
            <person name="Rensing S.A."/>
        </authorList>
    </citation>
    <scope>NUCLEOTIDE SEQUENCE [LARGE SCALE GENOMIC DNA]</scope>
    <source>
        <strain evidence="16 17">S276</strain>
    </source>
</reference>
<evidence type="ECO:0000313" key="16">
    <source>
        <dbReference type="EMBL" id="GBG64460.1"/>
    </source>
</evidence>
<dbReference type="PANTHER" id="PTHR10466">
    <property type="entry name" value="PHOSPHOMANNOMUTASE"/>
    <property type="match status" value="1"/>
</dbReference>
<evidence type="ECO:0000256" key="3">
    <source>
        <dbReference type="ARBA" id="ARBA00004699"/>
    </source>
</evidence>
<feature type="active site" description="Nucleophile" evidence="12">
    <location>
        <position position="11"/>
    </location>
</feature>
<comment type="function">
    <text evidence="15">Catalyzes the interconversion of mannose-6-phosphate to mannose-1-phosphate, the precursor for the synthesis of GDP-mannose. GDP-mannose is an essential sugar nucleotide for the synthesis of D-mannose-containing cell wall polysaccharides (galactomannans and glucomannans), glycolipids, glycoproteins and the antioxidant L-ascorbate.</text>
</comment>
<keyword evidence="9 14" id="KW-0479">Metal-binding</keyword>
<dbReference type="PANTHER" id="PTHR10466:SF0">
    <property type="entry name" value="PHOSPHOMANNOMUTASE"/>
    <property type="match status" value="1"/>
</dbReference>
<comment type="similarity">
    <text evidence="4 15">Belongs to the eukaryotic PMM family.</text>
</comment>
<evidence type="ECO:0000256" key="1">
    <source>
        <dbReference type="ARBA" id="ARBA00000586"/>
    </source>
</evidence>
<comment type="catalytic activity">
    <reaction evidence="1 15">
        <text>alpha-D-mannose 1-phosphate = D-mannose 6-phosphate</text>
        <dbReference type="Rhea" id="RHEA:11140"/>
        <dbReference type="ChEBI" id="CHEBI:58409"/>
        <dbReference type="ChEBI" id="CHEBI:58735"/>
        <dbReference type="EC" id="5.4.2.8"/>
    </reaction>
</comment>
<dbReference type="OMA" id="SIXGGND"/>
<feature type="binding site" evidence="13">
    <location>
        <position position="133"/>
    </location>
    <ligand>
        <name>alpha-D-mannose 1-phosphate</name>
        <dbReference type="ChEBI" id="CHEBI:58409"/>
    </ligand>
</feature>
<dbReference type="GO" id="GO:0005829">
    <property type="term" value="C:cytosol"/>
    <property type="evidence" value="ECO:0007669"/>
    <property type="project" value="TreeGrafter"/>
</dbReference>
<accession>A0A388K339</accession>
<dbReference type="SFLD" id="SFLDG01143">
    <property type="entry name" value="C2.B.3:_Phosphomannomutase_Lik"/>
    <property type="match status" value="1"/>
</dbReference>
<dbReference type="Gramene" id="GBG64460">
    <property type="protein sequence ID" value="GBG64460"/>
    <property type="gene ID" value="CBR_g44345"/>
</dbReference>
<feature type="binding site" evidence="14">
    <location>
        <position position="11"/>
    </location>
    <ligand>
        <name>Mg(2+)</name>
        <dbReference type="ChEBI" id="CHEBI:18420"/>
        <label>1</label>
    </ligand>
</feature>
<evidence type="ECO:0000256" key="2">
    <source>
        <dbReference type="ARBA" id="ARBA00004496"/>
    </source>
</evidence>
<dbReference type="EC" id="5.4.2.8" evidence="6 15"/>
<dbReference type="Gene3D" id="3.40.50.1000">
    <property type="entry name" value="HAD superfamily/HAD-like"/>
    <property type="match status" value="1"/>
</dbReference>
<dbReference type="InterPro" id="IPR023214">
    <property type="entry name" value="HAD_sf"/>
</dbReference>
<dbReference type="SFLD" id="SFLDF00445">
    <property type="entry name" value="alpha-phosphomannomutase"/>
    <property type="match status" value="1"/>
</dbReference>
<dbReference type="UniPathway" id="UPA00126">
    <property type="reaction ID" value="UER00424"/>
</dbReference>
<evidence type="ECO:0000256" key="7">
    <source>
        <dbReference type="ARBA" id="ARBA00021706"/>
    </source>
</evidence>
<feature type="binding site" evidence="13">
    <location>
        <position position="180"/>
    </location>
    <ligand>
        <name>alpha-D-mannose 1-phosphate</name>
        <dbReference type="ChEBI" id="CHEBI:58409"/>
    </ligand>
</feature>
<comment type="subcellular location">
    <subcellularLocation>
        <location evidence="2 15">Cytoplasm</location>
    </subcellularLocation>
</comment>
<dbReference type="CDD" id="cd02585">
    <property type="entry name" value="HAD_PMM"/>
    <property type="match status" value="1"/>
</dbReference>